<proteinExistence type="predicted"/>
<organism evidence="2 3">
    <name type="scientific">Ruminococcus albus 8</name>
    <dbReference type="NCBI Taxonomy" id="246199"/>
    <lineage>
        <taxon>Bacteria</taxon>
        <taxon>Bacillati</taxon>
        <taxon>Bacillota</taxon>
        <taxon>Clostridia</taxon>
        <taxon>Eubacteriales</taxon>
        <taxon>Oscillospiraceae</taxon>
        <taxon>Ruminococcus</taxon>
    </lineage>
</organism>
<reference evidence="2 3" key="1">
    <citation type="submission" date="2011-02" db="EMBL/GenBank/DDBJ databases">
        <authorList>
            <person name="Nelson K.E."/>
            <person name="Sutton G."/>
            <person name="Torralba M."/>
            <person name="Durkin S."/>
            <person name="Harkins D."/>
            <person name="Montgomery R."/>
            <person name="Ziemer C."/>
            <person name="Klaassens E."/>
            <person name="Ocuiv P."/>
            <person name="Morrison M."/>
        </authorList>
    </citation>
    <scope>NUCLEOTIDE SEQUENCE [LARGE SCALE GENOMIC DNA]</scope>
    <source>
        <strain evidence="2 3">8</strain>
    </source>
</reference>
<comment type="caution">
    <text evidence="2">The sequence shown here is derived from an EMBL/GenBank/DDBJ whole genome shotgun (WGS) entry which is preliminary data.</text>
</comment>
<dbReference type="Proteomes" id="UP000004259">
    <property type="component" value="Unassembled WGS sequence"/>
</dbReference>
<gene>
    <name evidence="2" type="ORF">CUS_6627</name>
</gene>
<feature type="compositionally biased region" description="Polar residues" evidence="1">
    <location>
        <begin position="1"/>
        <end position="20"/>
    </location>
</feature>
<dbReference type="AlphaFoldDB" id="E9SBF4"/>
<accession>E9SBF4</accession>
<evidence type="ECO:0000313" key="3">
    <source>
        <dbReference type="Proteomes" id="UP000004259"/>
    </source>
</evidence>
<dbReference type="EMBL" id="ADKM02000066">
    <property type="protein sequence ID" value="EGC03396.1"/>
    <property type="molecule type" value="Genomic_DNA"/>
</dbReference>
<protein>
    <submittedName>
        <fullName evidence="2">Uncharacterized protein</fullName>
    </submittedName>
</protein>
<keyword evidence="3" id="KW-1185">Reference proteome</keyword>
<evidence type="ECO:0000313" key="2">
    <source>
        <dbReference type="EMBL" id="EGC03396.1"/>
    </source>
</evidence>
<feature type="region of interest" description="Disordered" evidence="1">
    <location>
        <begin position="1"/>
        <end position="37"/>
    </location>
</feature>
<name>E9SBF4_RUMAL</name>
<sequence length="37" mass="4077">MPQTKLCKNTNRCVSQSGRSSPPPEGLREFEGSALNR</sequence>
<evidence type="ECO:0000256" key="1">
    <source>
        <dbReference type="SAM" id="MobiDB-lite"/>
    </source>
</evidence>